<dbReference type="VEuPathDB" id="VectorBase:PPAPM1_000606"/>
<keyword evidence="10" id="KW-1185">Reference proteome</keyword>
<feature type="compositionally biased region" description="Acidic residues" evidence="8">
    <location>
        <begin position="360"/>
        <end position="372"/>
    </location>
</feature>
<comment type="subcellular location">
    <subcellularLocation>
        <location evidence="2">Nucleus</location>
    </subcellularLocation>
</comment>
<dbReference type="InterPro" id="IPR045249">
    <property type="entry name" value="HARBI1-like"/>
</dbReference>
<keyword evidence="4" id="KW-0540">Nuclease</keyword>
<dbReference type="GO" id="GO:0046872">
    <property type="term" value="F:metal ion binding"/>
    <property type="evidence" value="ECO:0007669"/>
    <property type="project" value="UniProtKB-KW"/>
</dbReference>
<evidence type="ECO:0000256" key="3">
    <source>
        <dbReference type="ARBA" id="ARBA00006958"/>
    </source>
</evidence>
<dbReference type="EnsemblMetazoa" id="PPAI009296-RA">
    <property type="protein sequence ID" value="PPAI009296-PA"/>
    <property type="gene ID" value="PPAI009296"/>
</dbReference>
<evidence type="ECO:0000256" key="6">
    <source>
        <dbReference type="ARBA" id="ARBA00022801"/>
    </source>
</evidence>
<proteinExistence type="inferred from homology"/>
<dbReference type="Pfam" id="PF13359">
    <property type="entry name" value="DDE_Tnp_4"/>
    <property type="match status" value="1"/>
</dbReference>
<name>A0A1B0DLQ6_PHLPP</name>
<feature type="region of interest" description="Disordered" evidence="8">
    <location>
        <begin position="351"/>
        <end position="388"/>
    </location>
</feature>
<reference evidence="9" key="1">
    <citation type="submission" date="2022-08" db="UniProtKB">
        <authorList>
            <consortium name="EnsemblMetazoa"/>
        </authorList>
    </citation>
    <scope>IDENTIFICATION</scope>
    <source>
        <strain evidence="9">Israel</strain>
    </source>
</reference>
<keyword evidence="6" id="KW-0378">Hydrolase</keyword>
<dbReference type="EMBL" id="AJVK01016518">
    <property type="status" value="NOT_ANNOTATED_CDS"/>
    <property type="molecule type" value="Genomic_DNA"/>
</dbReference>
<keyword evidence="7" id="KW-0539">Nucleus</keyword>
<evidence type="ECO:0000256" key="5">
    <source>
        <dbReference type="ARBA" id="ARBA00022723"/>
    </source>
</evidence>
<dbReference type="GO" id="GO:0016787">
    <property type="term" value="F:hydrolase activity"/>
    <property type="evidence" value="ECO:0007669"/>
    <property type="project" value="UniProtKB-KW"/>
</dbReference>
<dbReference type="GO" id="GO:0005634">
    <property type="term" value="C:nucleus"/>
    <property type="evidence" value="ECO:0007669"/>
    <property type="project" value="UniProtKB-SubCell"/>
</dbReference>
<evidence type="ECO:0000313" key="9">
    <source>
        <dbReference type="EnsemblMetazoa" id="PPAI009296-PA"/>
    </source>
</evidence>
<dbReference type="VEuPathDB" id="VectorBase:PPAI009296"/>
<organism evidence="9 10">
    <name type="scientific">Phlebotomus papatasi</name>
    <name type="common">Sandfly</name>
    <dbReference type="NCBI Taxonomy" id="29031"/>
    <lineage>
        <taxon>Eukaryota</taxon>
        <taxon>Metazoa</taxon>
        <taxon>Ecdysozoa</taxon>
        <taxon>Arthropoda</taxon>
        <taxon>Hexapoda</taxon>
        <taxon>Insecta</taxon>
        <taxon>Pterygota</taxon>
        <taxon>Neoptera</taxon>
        <taxon>Endopterygota</taxon>
        <taxon>Diptera</taxon>
        <taxon>Nematocera</taxon>
        <taxon>Psychodoidea</taxon>
        <taxon>Psychodidae</taxon>
        <taxon>Phlebotomus</taxon>
        <taxon>Phlebotomus</taxon>
    </lineage>
</organism>
<evidence type="ECO:0000256" key="1">
    <source>
        <dbReference type="ARBA" id="ARBA00001968"/>
    </source>
</evidence>
<keyword evidence="5" id="KW-0479">Metal-binding</keyword>
<comment type="similarity">
    <text evidence="3">Belongs to the HARBI1 family.</text>
</comment>
<dbReference type="PANTHER" id="PTHR22930:SF289">
    <property type="entry name" value="DDE TNP4 DOMAIN-CONTAINING PROTEIN-RELATED"/>
    <property type="match status" value="1"/>
</dbReference>
<evidence type="ECO:0000256" key="4">
    <source>
        <dbReference type="ARBA" id="ARBA00022722"/>
    </source>
</evidence>
<dbReference type="PANTHER" id="PTHR22930">
    <property type="match status" value="1"/>
</dbReference>
<evidence type="ECO:0000256" key="8">
    <source>
        <dbReference type="SAM" id="MobiDB-lite"/>
    </source>
</evidence>
<protein>
    <submittedName>
        <fullName evidence="9">Uncharacterized protein</fullName>
    </submittedName>
</protein>
<dbReference type="GO" id="GO:0004518">
    <property type="term" value="F:nuclease activity"/>
    <property type="evidence" value="ECO:0007669"/>
    <property type="project" value="UniProtKB-KW"/>
</dbReference>
<comment type="cofactor">
    <cofactor evidence="1">
        <name>a divalent metal cation</name>
        <dbReference type="ChEBI" id="CHEBI:60240"/>
    </cofactor>
</comment>
<dbReference type="Proteomes" id="UP000092462">
    <property type="component" value="Unassembled WGS sequence"/>
</dbReference>
<evidence type="ECO:0000313" key="10">
    <source>
        <dbReference type="Proteomes" id="UP000092462"/>
    </source>
</evidence>
<dbReference type="AlphaFoldDB" id="A0A1B0DLQ6"/>
<dbReference type="InterPro" id="IPR027806">
    <property type="entry name" value="HARBI1_dom"/>
</dbReference>
<accession>A0A1B0DLQ6</accession>
<evidence type="ECO:0000256" key="2">
    <source>
        <dbReference type="ARBA" id="ARBA00004123"/>
    </source>
</evidence>
<evidence type="ECO:0000256" key="7">
    <source>
        <dbReference type="ARBA" id="ARBA00023242"/>
    </source>
</evidence>
<sequence length="421" mass="48582">MTSEWSADARYRMPQHLAIQLINEIKDYDTAGVYSWIPLHLKVLTTLNFLATGSYQRGIGDHFHIMVAQSTVSRCISYICQKITNHLRNKYICFPQNDSEKLQARRGFQEKFGIQNTLGAIDCTHVYIIAPPDSYRHLRTDYRNRKRAYSLNIEAVCNSDLIFTYINPRFPGSTHDSAIWAVTPLRNVMRNGYTHGENDWLIGDSGYPNEPWLMTPYPNTVEERHKMLYNRIHKRTRNVIERAFGVLKSVFRCVFKHRVLHYDPIRAAYIATTCFTLHNFLRINNIEFDYDDQEIDSDEDDEEYGVASTTIYHQSIFQYNTEDIERILVTRRVFLRLVGLDDCVIQSRSPEESLAKVSEEEQDDSSTPDDESPILSIESSNPLSGTGFPVTEAFVQILMARSSKRDIFPLDGPPPVSLESL</sequence>